<dbReference type="EMBL" id="CH474077">
    <property type="protein sequence ID" value="EDL83747.1"/>
    <property type="molecule type" value="Genomic_DNA"/>
</dbReference>
<sequence>MLHFKVTAMGRCRAPLQSTPGLQKPACCHHLQRKSGFHLQLIVRPKERPAGLLKHSQPGCWDP</sequence>
<evidence type="ECO:0000313" key="2">
    <source>
        <dbReference type="Proteomes" id="UP000234681"/>
    </source>
</evidence>
<dbReference type="Proteomes" id="UP000234681">
    <property type="component" value="Chromosome 1"/>
</dbReference>
<protein>
    <submittedName>
        <fullName evidence="1">RCG40791</fullName>
    </submittedName>
</protein>
<organism evidence="1 2">
    <name type="scientific">Rattus norvegicus</name>
    <name type="common">Rat</name>
    <dbReference type="NCBI Taxonomy" id="10116"/>
    <lineage>
        <taxon>Eukaryota</taxon>
        <taxon>Metazoa</taxon>
        <taxon>Chordata</taxon>
        <taxon>Craniata</taxon>
        <taxon>Vertebrata</taxon>
        <taxon>Euteleostomi</taxon>
        <taxon>Mammalia</taxon>
        <taxon>Eutheria</taxon>
        <taxon>Euarchontoglires</taxon>
        <taxon>Glires</taxon>
        <taxon>Rodentia</taxon>
        <taxon>Myomorpha</taxon>
        <taxon>Muroidea</taxon>
        <taxon>Muridae</taxon>
        <taxon>Murinae</taxon>
        <taxon>Rattus</taxon>
    </lineage>
</organism>
<dbReference type="AlphaFoldDB" id="A6KNX9"/>
<accession>A6KNX9</accession>
<evidence type="ECO:0000313" key="1">
    <source>
        <dbReference type="EMBL" id="EDL83747.1"/>
    </source>
</evidence>
<gene>
    <name evidence="1" type="ORF">rCG_40791</name>
</gene>
<reference evidence="1 2" key="1">
    <citation type="submission" date="2005-09" db="EMBL/GenBank/DDBJ databases">
        <authorList>
            <person name="Mural R.J."/>
            <person name="Li P.W."/>
            <person name="Adams M.D."/>
            <person name="Amanatides P.G."/>
            <person name="Baden-Tillson H."/>
            <person name="Barnstead M."/>
            <person name="Chin S.H."/>
            <person name="Dew I."/>
            <person name="Evans C.A."/>
            <person name="Ferriera S."/>
            <person name="Flanigan M."/>
            <person name="Fosler C."/>
            <person name="Glodek A."/>
            <person name="Gu Z."/>
            <person name="Holt R.A."/>
            <person name="Jennings D."/>
            <person name="Kraft C.L."/>
            <person name="Lu F."/>
            <person name="Nguyen T."/>
            <person name="Nusskern D.R."/>
            <person name="Pfannkoch C.M."/>
            <person name="Sitter C."/>
            <person name="Sutton G.G."/>
            <person name="Venter J.C."/>
            <person name="Wang Z."/>
            <person name="Woodage T."/>
            <person name="Zheng X.H."/>
            <person name="Zhong F."/>
        </authorList>
    </citation>
    <scope>NUCLEOTIDE SEQUENCE [LARGE SCALE GENOMIC DNA]</scope>
    <source>
        <strain>BN</strain>
        <strain evidence="2">Sprague-Dawley</strain>
    </source>
</reference>
<name>A6KNX9_RAT</name>
<proteinExistence type="predicted"/>